<comment type="caution">
    <text evidence="1">The sequence shown here is derived from an EMBL/GenBank/DDBJ whole genome shotgun (WGS) entry which is preliminary data.</text>
</comment>
<dbReference type="Pfam" id="PF13715">
    <property type="entry name" value="CarbopepD_reg_2"/>
    <property type="match status" value="1"/>
</dbReference>
<gene>
    <name evidence="1" type="ORF">LCGC14_1849050</name>
</gene>
<dbReference type="AlphaFoldDB" id="A0A0F9GB26"/>
<dbReference type="Gene3D" id="2.60.40.1120">
    <property type="entry name" value="Carboxypeptidase-like, regulatory domain"/>
    <property type="match status" value="1"/>
</dbReference>
<protein>
    <recommendedName>
        <fullName evidence="2">TonB-dependent receptor plug domain-containing protein</fullName>
    </recommendedName>
</protein>
<feature type="non-terminal residue" evidence="1">
    <location>
        <position position="108"/>
    </location>
</feature>
<dbReference type="InterPro" id="IPR008969">
    <property type="entry name" value="CarboxyPept-like_regulatory"/>
</dbReference>
<dbReference type="SUPFAM" id="SSF49464">
    <property type="entry name" value="Carboxypeptidase regulatory domain-like"/>
    <property type="match status" value="1"/>
</dbReference>
<sequence length="108" mass="11595">MKNNYKNERPPLGRFKIVASLKTTVLFLIFSLYLAQANANDSNPIIQQQVSGLITDAEGVPLAGANILEKGTTNGTQTDFDGNFSLEVGDDAVLVVSYIGFATKEVSV</sequence>
<organism evidence="1">
    <name type="scientific">marine sediment metagenome</name>
    <dbReference type="NCBI Taxonomy" id="412755"/>
    <lineage>
        <taxon>unclassified sequences</taxon>
        <taxon>metagenomes</taxon>
        <taxon>ecological metagenomes</taxon>
    </lineage>
</organism>
<name>A0A0F9GB26_9ZZZZ</name>
<evidence type="ECO:0000313" key="1">
    <source>
        <dbReference type="EMBL" id="KKL95978.1"/>
    </source>
</evidence>
<accession>A0A0F9GB26</accession>
<dbReference type="EMBL" id="LAZR01018549">
    <property type="protein sequence ID" value="KKL95978.1"/>
    <property type="molecule type" value="Genomic_DNA"/>
</dbReference>
<evidence type="ECO:0008006" key="2">
    <source>
        <dbReference type="Google" id="ProtNLM"/>
    </source>
</evidence>
<reference evidence="1" key="1">
    <citation type="journal article" date="2015" name="Nature">
        <title>Complex archaea that bridge the gap between prokaryotes and eukaryotes.</title>
        <authorList>
            <person name="Spang A."/>
            <person name="Saw J.H."/>
            <person name="Jorgensen S.L."/>
            <person name="Zaremba-Niedzwiedzka K."/>
            <person name="Martijn J."/>
            <person name="Lind A.E."/>
            <person name="van Eijk R."/>
            <person name="Schleper C."/>
            <person name="Guy L."/>
            <person name="Ettema T.J."/>
        </authorList>
    </citation>
    <scope>NUCLEOTIDE SEQUENCE</scope>
</reference>
<proteinExistence type="predicted"/>